<dbReference type="Proteomes" id="UP000249282">
    <property type="component" value="Unassembled WGS sequence"/>
</dbReference>
<accession>A0A2W5S3R3</accession>
<organism evidence="1 2">
    <name type="scientific">Acinetobacter johnsonii</name>
    <dbReference type="NCBI Taxonomy" id="40214"/>
    <lineage>
        <taxon>Bacteria</taxon>
        <taxon>Pseudomonadati</taxon>
        <taxon>Pseudomonadota</taxon>
        <taxon>Gammaproteobacteria</taxon>
        <taxon>Moraxellales</taxon>
        <taxon>Moraxellaceae</taxon>
        <taxon>Acinetobacter</taxon>
    </lineage>
</organism>
<comment type="caution">
    <text evidence="1">The sequence shown here is derived from an EMBL/GenBank/DDBJ whole genome shotgun (WGS) entry which is preliminary data.</text>
</comment>
<dbReference type="RefSeq" id="WP_131229973.1">
    <property type="nucleotide sequence ID" value="NZ_CP037424.1"/>
</dbReference>
<evidence type="ECO:0000313" key="2">
    <source>
        <dbReference type="Proteomes" id="UP000249282"/>
    </source>
</evidence>
<dbReference type="EMBL" id="QFQJ01000003">
    <property type="protein sequence ID" value="PZQ93615.1"/>
    <property type="molecule type" value="Genomic_DNA"/>
</dbReference>
<dbReference type="AlphaFoldDB" id="A0A2W5S3R3"/>
<proteinExistence type="predicted"/>
<reference evidence="1 2" key="1">
    <citation type="submission" date="2017-11" db="EMBL/GenBank/DDBJ databases">
        <title>Infants hospitalized years apart are colonized by the same room-sourced microbial strains.</title>
        <authorList>
            <person name="Brooks B."/>
            <person name="Olm M.R."/>
            <person name="Firek B.A."/>
            <person name="Baker R."/>
            <person name="Thomas B.C."/>
            <person name="Morowitz M.J."/>
            <person name="Banfield J.F."/>
        </authorList>
    </citation>
    <scope>NUCLEOTIDE SEQUENCE [LARGE SCALE GENOMIC DNA]</scope>
    <source>
        <strain evidence="1">S2_003_000_R3_20</strain>
    </source>
</reference>
<evidence type="ECO:0000313" key="1">
    <source>
        <dbReference type="EMBL" id="PZQ93615.1"/>
    </source>
</evidence>
<gene>
    <name evidence="1" type="ORF">DI542_01435</name>
</gene>
<sequence>MSSKELKIKNIDVGVAPSAIAQDIFYKAVSPVMGILKQEGSDSVKEFSFCTMWLAMGLYVNNLSTKDAEKALNHATANIIIQLKKLRSEDQEQGHD</sequence>
<name>A0A2W5S3R3_ACIJO</name>
<protein>
    <submittedName>
        <fullName evidence="1">Uncharacterized protein</fullName>
    </submittedName>
</protein>